<evidence type="ECO:0000313" key="3">
    <source>
        <dbReference type="Proteomes" id="UP001352852"/>
    </source>
</evidence>
<evidence type="ECO:0008006" key="4">
    <source>
        <dbReference type="Google" id="ProtNLM"/>
    </source>
</evidence>
<name>A0ABU7EU07_9TELE</name>
<keyword evidence="1" id="KW-0732">Signal</keyword>
<feature type="chain" id="PRO_5046473168" description="IL-12A" evidence="1">
    <location>
        <begin position="28"/>
        <end position="199"/>
    </location>
</feature>
<feature type="signal peptide" evidence="1">
    <location>
        <begin position="1"/>
        <end position="27"/>
    </location>
</feature>
<dbReference type="EMBL" id="JAHUTJ010066835">
    <property type="protein sequence ID" value="MED6290693.1"/>
    <property type="molecule type" value="Genomic_DNA"/>
</dbReference>
<keyword evidence="3" id="KW-1185">Reference proteome</keyword>
<comment type="caution">
    <text evidence="2">The sequence shown here is derived from an EMBL/GenBank/DDBJ whole genome shotgun (WGS) entry which is preliminary data.</text>
</comment>
<dbReference type="PROSITE" id="PS51257">
    <property type="entry name" value="PROKAR_LIPOPROTEIN"/>
    <property type="match status" value="1"/>
</dbReference>
<gene>
    <name evidence="2" type="ORF">CHARACLAT_015915</name>
</gene>
<evidence type="ECO:0000256" key="1">
    <source>
        <dbReference type="SAM" id="SignalP"/>
    </source>
</evidence>
<dbReference type="Proteomes" id="UP001352852">
    <property type="component" value="Unassembled WGS sequence"/>
</dbReference>
<dbReference type="SUPFAM" id="SSF47266">
    <property type="entry name" value="4-helical cytokines"/>
    <property type="match status" value="1"/>
</dbReference>
<dbReference type="InterPro" id="IPR009079">
    <property type="entry name" value="4_helix_cytokine-like_core"/>
</dbReference>
<proteinExistence type="predicted"/>
<reference evidence="2 3" key="1">
    <citation type="submission" date="2021-06" db="EMBL/GenBank/DDBJ databases">
        <authorList>
            <person name="Palmer J.M."/>
        </authorList>
    </citation>
    <scope>NUCLEOTIDE SEQUENCE [LARGE SCALE GENOMIC DNA]</scope>
    <source>
        <strain evidence="2 3">CL_MEX2019</strain>
        <tissue evidence="2">Muscle</tissue>
    </source>
</reference>
<protein>
    <recommendedName>
        <fullName evidence="4">IL-12A</fullName>
    </recommendedName>
</protein>
<evidence type="ECO:0000313" key="2">
    <source>
        <dbReference type="EMBL" id="MED6290693.1"/>
    </source>
</evidence>
<dbReference type="Gene3D" id="1.20.1250.10">
    <property type="match status" value="1"/>
</dbReference>
<sequence length="199" mass="22204">MTLMKLYFTPVLLLLALSCPVWVVSRSLPVMDKGQMNNSCVFYAQMLLKNITNALTQPKLFSGINCTSQNMELNLETRTPTVCLPQGSTCSGITTSAFDQESCIMDIGRDLSHYYKFLSAQPDPDGLLGSSVLYSLRELMENCFTSSLPTHSISNEALVKVSNHFDERLSLCKVMKGFHVRTITINRAISYMDLGEHTN</sequence>
<accession>A0ABU7EU07</accession>
<organism evidence="2 3">
    <name type="scientific">Characodon lateralis</name>
    <dbReference type="NCBI Taxonomy" id="208331"/>
    <lineage>
        <taxon>Eukaryota</taxon>
        <taxon>Metazoa</taxon>
        <taxon>Chordata</taxon>
        <taxon>Craniata</taxon>
        <taxon>Vertebrata</taxon>
        <taxon>Euteleostomi</taxon>
        <taxon>Actinopterygii</taxon>
        <taxon>Neopterygii</taxon>
        <taxon>Teleostei</taxon>
        <taxon>Neoteleostei</taxon>
        <taxon>Acanthomorphata</taxon>
        <taxon>Ovalentaria</taxon>
        <taxon>Atherinomorphae</taxon>
        <taxon>Cyprinodontiformes</taxon>
        <taxon>Goodeidae</taxon>
        <taxon>Characodon</taxon>
    </lineage>
</organism>